<dbReference type="KEGG" id="bnm:BALAC2494_01979"/>
<reference evidence="3 4" key="1">
    <citation type="journal article" date="2011" name="J. Bacteriol.">
        <title>Genome Sequence of the Probiotic Strain Bifidobacterium animalis subsp. lactis CNCM I-2494.</title>
        <authorList>
            <person name="Chervaux C."/>
            <person name="Grimaldi C."/>
            <person name="Bolotin A."/>
            <person name="Quinquis B."/>
            <person name="Legrain-Raspaud S."/>
            <person name="van Hylckama Vlieg J.E."/>
            <person name="Denariaz G."/>
            <person name="Smokvina T."/>
        </authorList>
    </citation>
    <scope>NUCLEOTIDE SEQUENCE [LARGE SCALE GENOMIC DNA]</scope>
    <source>
        <strain evidence="3 4">CNCM I-2494</strain>
    </source>
</reference>
<protein>
    <submittedName>
        <fullName evidence="3">Uncharacterized protein</fullName>
    </submittedName>
</protein>
<keyword evidence="2" id="KW-0812">Transmembrane</keyword>
<feature type="compositionally biased region" description="Low complexity" evidence="1">
    <location>
        <begin position="1"/>
        <end position="11"/>
    </location>
</feature>
<evidence type="ECO:0000256" key="1">
    <source>
        <dbReference type="SAM" id="MobiDB-lite"/>
    </source>
</evidence>
<feature type="region of interest" description="Disordered" evidence="1">
    <location>
        <begin position="1"/>
        <end position="27"/>
    </location>
</feature>
<keyword evidence="2" id="KW-1133">Transmembrane helix</keyword>
<organism evidence="3 4">
    <name type="scientific">Bifidobacterium animalis subsp. lactis CNCM I-2494</name>
    <dbReference type="NCBI Taxonomy" id="1042403"/>
    <lineage>
        <taxon>Bacteria</taxon>
        <taxon>Bacillati</taxon>
        <taxon>Actinomycetota</taxon>
        <taxon>Actinomycetes</taxon>
        <taxon>Bifidobacteriales</taxon>
        <taxon>Bifidobacteriaceae</taxon>
        <taxon>Bifidobacterium</taxon>
    </lineage>
</organism>
<dbReference type="AlphaFoldDB" id="A0A806FVQ3"/>
<evidence type="ECO:0000256" key="2">
    <source>
        <dbReference type="SAM" id="Phobius"/>
    </source>
</evidence>
<sequence>MPSPLDATLFDDPPDAPPDEPHPDSASSAAAVIAVNIFILFASRISVFSLLRRSPAHLSSHNIFHLQL</sequence>
<proteinExistence type="predicted"/>
<evidence type="ECO:0000313" key="3">
    <source>
        <dbReference type="EMBL" id="AEK29580.1"/>
    </source>
</evidence>
<accession>A0A806FVQ3</accession>
<name>A0A806FVQ3_BIFAN</name>
<evidence type="ECO:0000313" key="4">
    <source>
        <dbReference type="Proteomes" id="UP000008394"/>
    </source>
</evidence>
<dbReference type="Proteomes" id="UP000008394">
    <property type="component" value="Chromosome"/>
</dbReference>
<keyword evidence="2" id="KW-0472">Membrane</keyword>
<feature type="transmembrane region" description="Helical" evidence="2">
    <location>
        <begin position="29"/>
        <end position="51"/>
    </location>
</feature>
<dbReference type="EMBL" id="CP002915">
    <property type="protein sequence ID" value="AEK29580.1"/>
    <property type="molecule type" value="Genomic_DNA"/>
</dbReference>
<gene>
    <name evidence="3" type="ORF">BALAC2494_01979</name>
</gene>